<dbReference type="Proteomes" id="UP001165366">
    <property type="component" value="Unassembled WGS sequence"/>
</dbReference>
<dbReference type="PANTHER" id="PTHR43304:SF1">
    <property type="entry name" value="PAC DOMAIN-CONTAINING PROTEIN"/>
    <property type="match status" value="1"/>
</dbReference>
<dbReference type="Pfam" id="PF00989">
    <property type="entry name" value="PAS"/>
    <property type="match status" value="1"/>
</dbReference>
<evidence type="ECO:0000259" key="8">
    <source>
        <dbReference type="PROSITE" id="PS50112"/>
    </source>
</evidence>
<gene>
    <name evidence="10" type="ORF">L6773_07585</name>
</gene>
<dbReference type="NCBIfam" id="TIGR00229">
    <property type="entry name" value="sensory_box"/>
    <property type="match status" value="3"/>
</dbReference>
<protein>
    <recommendedName>
        <fullName evidence="2">histidine kinase</fullName>
        <ecNumber evidence="2">2.7.13.3</ecNumber>
    </recommendedName>
</protein>
<dbReference type="InterPro" id="IPR035965">
    <property type="entry name" value="PAS-like_dom_sf"/>
</dbReference>
<keyword evidence="6" id="KW-0175">Coiled coil</keyword>
<comment type="caution">
    <text evidence="10">The sequence shown here is derived from an EMBL/GenBank/DDBJ whole genome shotgun (WGS) entry which is preliminary data.</text>
</comment>
<dbReference type="InterPro" id="IPR036097">
    <property type="entry name" value="HisK_dim/P_sf"/>
</dbReference>
<evidence type="ECO:0000256" key="3">
    <source>
        <dbReference type="ARBA" id="ARBA00022553"/>
    </source>
</evidence>
<dbReference type="SMART" id="SM00091">
    <property type="entry name" value="PAS"/>
    <property type="match status" value="3"/>
</dbReference>
<feature type="domain" description="PAS" evidence="8">
    <location>
        <begin position="1"/>
        <end position="65"/>
    </location>
</feature>
<dbReference type="CDD" id="cd00130">
    <property type="entry name" value="PAS"/>
    <property type="match status" value="3"/>
</dbReference>
<organism evidence="10 11">
    <name type="scientific">Rhodohalobacter sulfatireducens</name>
    <dbReference type="NCBI Taxonomy" id="2911366"/>
    <lineage>
        <taxon>Bacteria</taxon>
        <taxon>Pseudomonadati</taxon>
        <taxon>Balneolota</taxon>
        <taxon>Balneolia</taxon>
        <taxon>Balneolales</taxon>
        <taxon>Balneolaceae</taxon>
        <taxon>Rhodohalobacter</taxon>
    </lineage>
</organism>
<feature type="coiled-coil region" evidence="6">
    <location>
        <begin position="371"/>
        <end position="398"/>
    </location>
</feature>
<name>A0ABS9KC41_9BACT</name>
<evidence type="ECO:0000256" key="1">
    <source>
        <dbReference type="ARBA" id="ARBA00000085"/>
    </source>
</evidence>
<proteinExistence type="predicted"/>
<dbReference type="InterPro" id="IPR005467">
    <property type="entry name" value="His_kinase_dom"/>
</dbReference>
<accession>A0ABS9KC41</accession>
<feature type="domain" description="Histidine kinase" evidence="7">
    <location>
        <begin position="398"/>
        <end position="609"/>
    </location>
</feature>
<reference evidence="10" key="2">
    <citation type="submission" date="2024-05" db="EMBL/GenBank/DDBJ databases">
        <title>Rhodohalobacter halophilus gen. nov., sp. nov., a moderately halophilic member of the family Balneolaceae.</title>
        <authorList>
            <person name="Xia J."/>
        </authorList>
    </citation>
    <scope>NUCLEOTIDE SEQUENCE</scope>
    <source>
        <strain evidence="10">WB101</strain>
    </source>
</reference>
<dbReference type="SUPFAM" id="SSF55785">
    <property type="entry name" value="PYP-like sensor domain (PAS domain)"/>
    <property type="match status" value="3"/>
</dbReference>
<dbReference type="InterPro" id="IPR052162">
    <property type="entry name" value="Sensor_kinase/Photoreceptor"/>
</dbReference>
<dbReference type="SMART" id="SM00388">
    <property type="entry name" value="HisKA"/>
    <property type="match status" value="1"/>
</dbReference>
<evidence type="ECO:0000259" key="9">
    <source>
        <dbReference type="PROSITE" id="PS50113"/>
    </source>
</evidence>
<keyword evidence="5" id="KW-0418">Kinase</keyword>
<dbReference type="CDD" id="cd00082">
    <property type="entry name" value="HisKA"/>
    <property type="match status" value="1"/>
</dbReference>
<evidence type="ECO:0000256" key="2">
    <source>
        <dbReference type="ARBA" id="ARBA00012438"/>
    </source>
</evidence>
<dbReference type="PANTHER" id="PTHR43304">
    <property type="entry name" value="PHYTOCHROME-LIKE PROTEIN CPH1"/>
    <property type="match status" value="1"/>
</dbReference>
<dbReference type="SMART" id="SM00387">
    <property type="entry name" value="HATPase_c"/>
    <property type="match status" value="1"/>
</dbReference>
<dbReference type="InterPro" id="IPR036890">
    <property type="entry name" value="HATPase_C_sf"/>
</dbReference>
<dbReference type="SMART" id="SM00086">
    <property type="entry name" value="PAC"/>
    <property type="match status" value="3"/>
</dbReference>
<keyword evidence="11" id="KW-1185">Reference proteome</keyword>
<evidence type="ECO:0000256" key="4">
    <source>
        <dbReference type="ARBA" id="ARBA00022679"/>
    </source>
</evidence>
<feature type="domain" description="PAC" evidence="9">
    <location>
        <begin position="206"/>
        <end position="256"/>
    </location>
</feature>
<evidence type="ECO:0000313" key="10">
    <source>
        <dbReference type="EMBL" id="MCG2588419.1"/>
    </source>
</evidence>
<reference evidence="10" key="1">
    <citation type="submission" date="2022-01" db="EMBL/GenBank/DDBJ databases">
        <authorList>
            <person name="Wang Y."/>
        </authorList>
    </citation>
    <scope>NUCLEOTIDE SEQUENCE</scope>
    <source>
        <strain evidence="10">WB101</strain>
    </source>
</reference>
<dbReference type="InterPro" id="IPR003594">
    <property type="entry name" value="HATPase_dom"/>
</dbReference>
<dbReference type="SUPFAM" id="SSF47384">
    <property type="entry name" value="Homodimeric domain of signal transducing histidine kinase"/>
    <property type="match status" value="1"/>
</dbReference>
<evidence type="ECO:0000256" key="6">
    <source>
        <dbReference type="SAM" id="Coils"/>
    </source>
</evidence>
<dbReference type="Gene3D" id="3.30.450.20">
    <property type="entry name" value="PAS domain"/>
    <property type="match status" value="3"/>
</dbReference>
<evidence type="ECO:0000313" key="11">
    <source>
        <dbReference type="Proteomes" id="UP001165366"/>
    </source>
</evidence>
<sequence length="621" mass="71395">MIRNIRNIFEQVSDVVYACDLKGTLIFVNRYTCNFLGVSAEEILNKHFTEFISDDQKNVLKAQLRSKSLDDLNGFYNEIKLKTKSDNDLWIGQRMHLIRDDQGSPSYLLMIGHLISKLKSQELSLRETELKLKTIINSALDAVVVIDQEGQITEWNTQAESIFGWKKSEVLGKRISETIIPDQHVEAHEKGMNNYMKTGHGPVLNKRIEIIGKKSDGSIFPIELAIIPNKIGGKHFFSAFVRDITKKNEQEQALKESEQRWQKLVNNQPEAIQITKNAVVEYLNPAGYELYGVSEPEEIIGKNLLEVTSPSKKSKFNERLSKLSKGETLTPLEFDITTLKGHRKTIEVRSTPIVFKGEKMIQTIARDITEKKKNERRREELLSQLKKANDNLSEFAHVISHDLKAPLRAISSLSEWLIEDYEDKLDKDGRQSLQLLIQNVSRMDQLIDGVLSYSMATQSQGLHEQIQTKNQIQSVKRLLNIPKNITIELKGDFPLIVFNKFQFRQIVQNLLSNSIKFIGAEDGRIEIQSEYLKEKHSWLFSFKDNGPGISENKEEVFQLFSSYSDKKTDSTGIGLSIVKKILNDHGERIWFENNKENGVTFYFTLKEHYDTYERAEIDFTT</sequence>
<comment type="catalytic activity">
    <reaction evidence="1">
        <text>ATP + protein L-histidine = ADP + protein N-phospho-L-histidine.</text>
        <dbReference type="EC" id="2.7.13.3"/>
    </reaction>
</comment>
<dbReference type="Gene3D" id="1.10.287.130">
    <property type="match status" value="1"/>
</dbReference>
<dbReference type="InterPro" id="IPR001610">
    <property type="entry name" value="PAC"/>
</dbReference>
<evidence type="ECO:0000259" key="7">
    <source>
        <dbReference type="PROSITE" id="PS50109"/>
    </source>
</evidence>
<dbReference type="SUPFAM" id="SSF55874">
    <property type="entry name" value="ATPase domain of HSP90 chaperone/DNA topoisomerase II/histidine kinase"/>
    <property type="match status" value="1"/>
</dbReference>
<dbReference type="RefSeq" id="WP_237853261.1">
    <property type="nucleotide sequence ID" value="NZ_JAKLWS010000007.1"/>
</dbReference>
<dbReference type="Pfam" id="PF13426">
    <property type="entry name" value="PAS_9"/>
    <property type="match status" value="2"/>
</dbReference>
<dbReference type="InterPro" id="IPR000014">
    <property type="entry name" value="PAS"/>
</dbReference>
<evidence type="ECO:0000256" key="5">
    <source>
        <dbReference type="ARBA" id="ARBA00022777"/>
    </source>
</evidence>
<feature type="domain" description="PAS" evidence="8">
    <location>
        <begin position="128"/>
        <end position="199"/>
    </location>
</feature>
<dbReference type="InterPro" id="IPR000700">
    <property type="entry name" value="PAS-assoc_C"/>
</dbReference>
<dbReference type="Pfam" id="PF02518">
    <property type="entry name" value="HATPase_c"/>
    <property type="match status" value="1"/>
</dbReference>
<dbReference type="PROSITE" id="PS50113">
    <property type="entry name" value="PAC"/>
    <property type="match status" value="1"/>
</dbReference>
<dbReference type="PROSITE" id="PS50112">
    <property type="entry name" value="PAS"/>
    <property type="match status" value="2"/>
</dbReference>
<dbReference type="EC" id="2.7.13.3" evidence="2"/>
<dbReference type="InterPro" id="IPR004358">
    <property type="entry name" value="Sig_transdc_His_kin-like_C"/>
</dbReference>
<dbReference type="PRINTS" id="PR00344">
    <property type="entry name" value="BCTRLSENSOR"/>
</dbReference>
<dbReference type="Pfam" id="PF00512">
    <property type="entry name" value="HisKA"/>
    <property type="match status" value="1"/>
</dbReference>
<dbReference type="Gene3D" id="3.30.565.10">
    <property type="entry name" value="Histidine kinase-like ATPase, C-terminal domain"/>
    <property type="match status" value="1"/>
</dbReference>
<dbReference type="EMBL" id="JAKLWS010000007">
    <property type="protein sequence ID" value="MCG2588419.1"/>
    <property type="molecule type" value="Genomic_DNA"/>
</dbReference>
<dbReference type="InterPro" id="IPR003661">
    <property type="entry name" value="HisK_dim/P_dom"/>
</dbReference>
<dbReference type="PROSITE" id="PS50109">
    <property type="entry name" value="HIS_KIN"/>
    <property type="match status" value="1"/>
</dbReference>
<keyword evidence="4" id="KW-0808">Transferase</keyword>
<keyword evidence="3" id="KW-0597">Phosphoprotein</keyword>
<dbReference type="InterPro" id="IPR013767">
    <property type="entry name" value="PAS_fold"/>
</dbReference>